<reference evidence="1 2" key="1">
    <citation type="journal article" date="2017" name="Int. J. Syst. Evol. Microbiol.">
        <title>Ramlibacter monticola sp. nov., isolated from forest soil.</title>
        <authorList>
            <person name="Chaudhary D.K."/>
            <person name="Kim J."/>
        </authorList>
    </citation>
    <scope>NUCLEOTIDE SEQUENCE [LARGE SCALE GENOMIC DNA]</scope>
    <source>
        <strain evidence="1 2">KACC 19175</strain>
    </source>
</reference>
<name>A0A937CTZ2_9BURK</name>
<dbReference type="Pfam" id="PF05947">
    <property type="entry name" value="T6SS_TssF"/>
    <property type="match status" value="1"/>
</dbReference>
<evidence type="ECO:0000313" key="1">
    <source>
        <dbReference type="EMBL" id="MBL0392821.1"/>
    </source>
</evidence>
<dbReference type="PANTHER" id="PTHR35370">
    <property type="entry name" value="CYTOPLASMIC PROTEIN-RELATED-RELATED"/>
    <property type="match status" value="1"/>
</dbReference>
<gene>
    <name evidence="1" type="primary">tssF</name>
    <name evidence="1" type="ORF">JJ685_16915</name>
</gene>
<proteinExistence type="predicted"/>
<dbReference type="PIRSF" id="PIRSF028304">
    <property type="entry name" value="UCP028304"/>
    <property type="match status" value="1"/>
</dbReference>
<comment type="caution">
    <text evidence="1">The sequence shown here is derived from an EMBL/GenBank/DDBJ whole genome shotgun (WGS) entry which is preliminary data.</text>
</comment>
<dbReference type="RefSeq" id="WP_201675498.1">
    <property type="nucleotide sequence ID" value="NZ_JAEQNE010000004.1"/>
</dbReference>
<organism evidence="1 2">
    <name type="scientific">Ramlibacter monticola</name>
    <dbReference type="NCBI Taxonomy" id="1926872"/>
    <lineage>
        <taxon>Bacteria</taxon>
        <taxon>Pseudomonadati</taxon>
        <taxon>Pseudomonadota</taxon>
        <taxon>Betaproteobacteria</taxon>
        <taxon>Burkholderiales</taxon>
        <taxon>Comamonadaceae</taxon>
        <taxon>Ramlibacter</taxon>
    </lineage>
</organism>
<protein>
    <submittedName>
        <fullName evidence="1">Type VI secretion system baseplate subunit TssF</fullName>
    </submittedName>
</protein>
<dbReference type="PANTHER" id="PTHR35370:SF1">
    <property type="entry name" value="TYPE VI SECRETION SYSTEM COMPONENT TSSF1"/>
    <property type="match status" value="1"/>
</dbReference>
<dbReference type="InterPro" id="IPR010272">
    <property type="entry name" value="T6SS_TssF"/>
</dbReference>
<dbReference type="Proteomes" id="UP000599109">
    <property type="component" value="Unassembled WGS sequence"/>
</dbReference>
<dbReference type="AlphaFoldDB" id="A0A937CTZ2"/>
<accession>A0A937CTZ2</accession>
<dbReference type="EMBL" id="JAEQNE010000004">
    <property type="protein sequence ID" value="MBL0392821.1"/>
    <property type="molecule type" value="Genomic_DNA"/>
</dbReference>
<dbReference type="NCBIfam" id="TIGR03359">
    <property type="entry name" value="VI_chp_6"/>
    <property type="match status" value="1"/>
</dbReference>
<keyword evidence="2" id="KW-1185">Reference proteome</keyword>
<evidence type="ECO:0000313" key="2">
    <source>
        <dbReference type="Proteomes" id="UP000599109"/>
    </source>
</evidence>
<sequence length="633" mass="69228">MDPRLLRLYSDELAHLREQGAEFAAEFPKIASRLGMEGMEVADPYVERLLEGFAFLAARVQLKLEAEQPRLIAHLLEAIYPNFLAPVPSTMVARFAVDPADPNLVKGYAVPRGSAILSELARGQDTHCEFRSAHDVTLWPIELAGVQYFSHATDLPPTRVPQAQGTRGGLRIRLRCGGGLAFRDLGLDRLAFYIAAPDDVAFRLHELVLGAAAGTLVHTGAPGEDLAGQWRGAASVRSLGFGADEALLPDSLRAFSGYRLLQEAAALPQRLLFFELAELAPRLAKVAGSEVELVLFLQRGEAALEALVDAGSLALFCTPAINLFPKRLDRIQLGTGSWDYHVVPDRTRPMDYEVHSIASVTGFGTGAVAQQDFLPLYATYHDALPTREGGTRGYYTVRREPRLLSSKQKQQGPRSAYVGEEVWLALVDPAHAPYRQDVRQLSVSAWVTNRDLPTLLPRAGAVPPAQPLWRLESPGPVARVDVLRGPTRPVTRRPVGDLGWRLVSHLTLNHLSLVGETPQQAAAALRTMLGLYAPPEDTAWSRQVQGVQGLQARPAVRRLPVSGPLSFGSGVEIALELDELAFQGSSAFLLASVLERFFARHAAINSFTQLTLRTPQRGEVMRWPPRSGLREAL</sequence>